<dbReference type="AlphaFoldDB" id="A0A7C8VXA1"/>
<evidence type="ECO:0000313" key="3">
    <source>
        <dbReference type="EMBL" id="KAF3289912.1"/>
    </source>
</evidence>
<gene>
    <name evidence="3" type="ORF">TWF970_003655</name>
</gene>
<feature type="transmembrane region" description="Helical" evidence="2">
    <location>
        <begin position="409"/>
        <end position="431"/>
    </location>
</feature>
<evidence type="ECO:0000256" key="1">
    <source>
        <dbReference type="SAM" id="MobiDB-lite"/>
    </source>
</evidence>
<protein>
    <submittedName>
        <fullName evidence="3">Uncharacterized protein</fullName>
    </submittedName>
</protein>
<keyword evidence="2" id="KW-0472">Membrane</keyword>
<evidence type="ECO:0000256" key="2">
    <source>
        <dbReference type="SAM" id="Phobius"/>
    </source>
</evidence>
<evidence type="ECO:0000313" key="4">
    <source>
        <dbReference type="Proteomes" id="UP000474640"/>
    </source>
</evidence>
<accession>A0A7C8VXA1</accession>
<dbReference type="EMBL" id="JAABOJ010000002">
    <property type="protein sequence ID" value="KAF3289912.1"/>
    <property type="molecule type" value="Genomic_DNA"/>
</dbReference>
<keyword evidence="2" id="KW-1133">Transmembrane helix</keyword>
<feature type="transmembrane region" description="Helical" evidence="2">
    <location>
        <begin position="35"/>
        <end position="56"/>
    </location>
</feature>
<proteinExistence type="predicted"/>
<dbReference type="OrthoDB" id="10396603at2759"/>
<reference evidence="3 4" key="1">
    <citation type="submission" date="2020-01" db="EMBL/GenBank/DDBJ databases">
        <authorList>
            <person name="Palmer J.M."/>
        </authorList>
    </citation>
    <scope>NUCLEOTIDE SEQUENCE [LARGE SCALE GENOMIC DNA]</scope>
    <source>
        <strain evidence="3 4">TWF970</strain>
    </source>
</reference>
<comment type="caution">
    <text evidence="3">The sequence shown here is derived from an EMBL/GenBank/DDBJ whole genome shotgun (WGS) entry which is preliminary data.</text>
</comment>
<feature type="compositionally biased region" description="Polar residues" evidence="1">
    <location>
        <begin position="262"/>
        <end position="276"/>
    </location>
</feature>
<keyword evidence="2" id="KW-0812">Transmembrane</keyword>
<feature type="transmembrane region" description="Helical" evidence="2">
    <location>
        <begin position="476"/>
        <end position="496"/>
    </location>
</feature>
<name>A0A7C8VXA1_ORBOL</name>
<dbReference type="Proteomes" id="UP000474640">
    <property type="component" value="Unassembled WGS sequence"/>
</dbReference>
<sequence length="521" mass="58302">MPHSNAAKAFEVMVRFHDKGQLVLGLVTPIHSLKLYYVIFNAILALFTGSLVASVAPAPQNEFGFGGNLNLHYLSAESRIRLRNTIGGPRNLTHIDQKYVSLYLENGGFISTDNNNKGYFVPVLHDRIGVMHPWQIALVKSHNRLNLKNETDYWDEIGLHRSGGETASIGDHDLVSLRDGISMAYITVLQEELQEGINNQEGLIDRAEVQKMQRYPLDKPRFNSVFQIQYRDPLDIRKGFRFQSASGCYISSTFFHNKPPSDRQNNATALRSQSQRTGTTTTAQEGAKADQFIDADSLLEASNKDRIAETLQRTTLIGCTFEPKLEISTFKIVDEAAGVGRVSSHQDSSSSPPLKSNWVIELLCAQVRMRQYLRLAVWAGGRGLQGIQTPLILGVAARENYFGSPGGRIVLSQTILLTRTFIIVLLGLISAKMIRIQLQKRNLCRAETPKPLTIKDNGIDFDETPKRFSYLYYRELVVMCVLTLGIHTTITGSGYFVEWLWMLDQVCSIVGLAALGLMYIL</sequence>
<feature type="transmembrane region" description="Helical" evidence="2">
    <location>
        <begin position="502"/>
        <end position="520"/>
    </location>
</feature>
<feature type="region of interest" description="Disordered" evidence="1">
    <location>
        <begin position="255"/>
        <end position="287"/>
    </location>
</feature>
<organism evidence="3 4">
    <name type="scientific">Orbilia oligospora</name>
    <name type="common">Nematode-trapping fungus</name>
    <name type="synonym">Arthrobotrys oligospora</name>
    <dbReference type="NCBI Taxonomy" id="2813651"/>
    <lineage>
        <taxon>Eukaryota</taxon>
        <taxon>Fungi</taxon>
        <taxon>Dikarya</taxon>
        <taxon>Ascomycota</taxon>
        <taxon>Pezizomycotina</taxon>
        <taxon>Orbiliomycetes</taxon>
        <taxon>Orbiliales</taxon>
        <taxon>Orbiliaceae</taxon>
        <taxon>Orbilia</taxon>
    </lineage>
</organism>